<keyword evidence="2" id="KW-1185">Reference proteome</keyword>
<dbReference type="Proteomes" id="UP000821845">
    <property type="component" value="Chromosome 7"/>
</dbReference>
<reference evidence="1" key="1">
    <citation type="submission" date="2020-05" db="EMBL/GenBank/DDBJ databases">
        <title>Large-scale comparative analyses of tick genomes elucidate their genetic diversity and vector capacities.</title>
        <authorList>
            <person name="Jia N."/>
            <person name="Wang J."/>
            <person name="Shi W."/>
            <person name="Du L."/>
            <person name="Sun Y."/>
            <person name="Zhan W."/>
            <person name="Jiang J."/>
            <person name="Wang Q."/>
            <person name="Zhang B."/>
            <person name="Ji P."/>
            <person name="Sakyi L.B."/>
            <person name="Cui X."/>
            <person name="Yuan T."/>
            <person name="Jiang B."/>
            <person name="Yang W."/>
            <person name="Lam T.T.-Y."/>
            <person name="Chang Q."/>
            <person name="Ding S."/>
            <person name="Wang X."/>
            <person name="Zhu J."/>
            <person name="Ruan X."/>
            <person name="Zhao L."/>
            <person name="Wei J."/>
            <person name="Que T."/>
            <person name="Du C."/>
            <person name="Cheng J."/>
            <person name="Dai P."/>
            <person name="Han X."/>
            <person name="Huang E."/>
            <person name="Gao Y."/>
            <person name="Liu J."/>
            <person name="Shao H."/>
            <person name="Ye R."/>
            <person name="Li L."/>
            <person name="Wei W."/>
            <person name="Wang X."/>
            <person name="Wang C."/>
            <person name="Yang T."/>
            <person name="Huo Q."/>
            <person name="Li W."/>
            <person name="Guo W."/>
            <person name="Chen H."/>
            <person name="Zhou L."/>
            <person name="Ni X."/>
            <person name="Tian J."/>
            <person name="Zhou Y."/>
            <person name="Sheng Y."/>
            <person name="Liu T."/>
            <person name="Pan Y."/>
            <person name="Xia L."/>
            <person name="Li J."/>
            <person name="Zhao F."/>
            <person name="Cao W."/>
        </authorList>
    </citation>
    <scope>NUCLEOTIDE SEQUENCE</scope>
    <source>
        <strain evidence="1">Hyas-2018</strain>
    </source>
</reference>
<protein>
    <submittedName>
        <fullName evidence="1">Uncharacterized protein</fullName>
    </submittedName>
</protein>
<evidence type="ECO:0000313" key="2">
    <source>
        <dbReference type="Proteomes" id="UP000821845"/>
    </source>
</evidence>
<gene>
    <name evidence="1" type="ORF">HPB50_012396</name>
</gene>
<evidence type="ECO:0000313" key="1">
    <source>
        <dbReference type="EMBL" id="KAH6925945.1"/>
    </source>
</evidence>
<proteinExistence type="predicted"/>
<sequence>MLEIAGSSEPPYRQKKNPDPLDFNGCFVHQHCPVILIVVAVQYGILLLPGTGDLMGPYCNREKICAYEKTELKCLSNCTCYGQYKAVCVRKLAEDPCTDEGLAIVTPGVAGYKCDRCLSESEVLTAPRGG</sequence>
<dbReference type="EMBL" id="CM023487">
    <property type="protein sequence ID" value="KAH6925945.1"/>
    <property type="molecule type" value="Genomic_DNA"/>
</dbReference>
<name>A0ACB7RTW1_HYAAI</name>
<organism evidence="1 2">
    <name type="scientific">Hyalomma asiaticum</name>
    <name type="common">Tick</name>
    <dbReference type="NCBI Taxonomy" id="266040"/>
    <lineage>
        <taxon>Eukaryota</taxon>
        <taxon>Metazoa</taxon>
        <taxon>Ecdysozoa</taxon>
        <taxon>Arthropoda</taxon>
        <taxon>Chelicerata</taxon>
        <taxon>Arachnida</taxon>
        <taxon>Acari</taxon>
        <taxon>Parasitiformes</taxon>
        <taxon>Ixodida</taxon>
        <taxon>Ixodoidea</taxon>
        <taxon>Ixodidae</taxon>
        <taxon>Hyalomminae</taxon>
        <taxon>Hyalomma</taxon>
    </lineage>
</organism>
<comment type="caution">
    <text evidence="1">The sequence shown here is derived from an EMBL/GenBank/DDBJ whole genome shotgun (WGS) entry which is preliminary data.</text>
</comment>
<accession>A0ACB7RTW1</accession>